<accession>A0A0G2HT06</accession>
<reference evidence="2" key="1">
    <citation type="journal article" date="2015" name="PLoS Genet.">
        <title>The dynamic genome and transcriptome of the human fungal pathogen Blastomyces and close relative Emmonsia.</title>
        <authorList>
            <person name="Munoz J.F."/>
            <person name="Gauthier G.M."/>
            <person name="Desjardins C.A."/>
            <person name="Gallo J.E."/>
            <person name="Holder J."/>
            <person name="Sullivan T.D."/>
            <person name="Marty A.J."/>
            <person name="Carmen J.C."/>
            <person name="Chen Z."/>
            <person name="Ding L."/>
            <person name="Gujja S."/>
            <person name="Magrini V."/>
            <person name="Misas E."/>
            <person name="Mitreva M."/>
            <person name="Priest M."/>
            <person name="Saif S."/>
            <person name="Whiston E.A."/>
            <person name="Young S."/>
            <person name="Zeng Q."/>
            <person name="Goldman W.E."/>
            <person name="Mardis E.R."/>
            <person name="Taylor J.W."/>
            <person name="McEwen J.G."/>
            <person name="Clay O.K."/>
            <person name="Klein B.S."/>
            <person name="Cuomo C.A."/>
        </authorList>
    </citation>
    <scope>NUCLEOTIDE SEQUENCE [LARGE SCALE GENOMIC DNA]</scope>
    <source>
        <strain evidence="2">UAMH 3008</strain>
    </source>
</reference>
<organism evidence="1 2">
    <name type="scientific">[Emmonsia] crescens</name>
    <dbReference type="NCBI Taxonomy" id="73230"/>
    <lineage>
        <taxon>Eukaryota</taxon>
        <taxon>Fungi</taxon>
        <taxon>Dikarya</taxon>
        <taxon>Ascomycota</taxon>
        <taxon>Pezizomycotina</taxon>
        <taxon>Eurotiomycetes</taxon>
        <taxon>Eurotiomycetidae</taxon>
        <taxon>Onygenales</taxon>
        <taxon>Ajellomycetaceae</taxon>
        <taxon>Emergomyces</taxon>
    </lineage>
</organism>
<name>A0A0G2HT06_9EURO</name>
<dbReference type="Proteomes" id="UP000034164">
    <property type="component" value="Unassembled WGS sequence"/>
</dbReference>
<protein>
    <submittedName>
        <fullName evidence="1">Uncharacterized protein</fullName>
    </submittedName>
</protein>
<gene>
    <name evidence="1" type="ORF">EMCG_04145</name>
</gene>
<sequence length="101" mass="11693">MRVLVHPGYTFHRHETTPMLRTRTIPNIFMNSYPRSVQVLTKLSIFGNWKMQIVLRSSSETLHCVTQIPRFPGQSAPMKPISISLPKVKPKKSNIQLPRIR</sequence>
<dbReference type="AlphaFoldDB" id="A0A0G2HT06"/>
<dbReference type="EMBL" id="LCZI01001320">
    <property type="protein sequence ID" value="KKZ61272.1"/>
    <property type="molecule type" value="Genomic_DNA"/>
</dbReference>
<evidence type="ECO:0000313" key="2">
    <source>
        <dbReference type="Proteomes" id="UP000034164"/>
    </source>
</evidence>
<dbReference type="VEuPathDB" id="FungiDB:EMCG_04145"/>
<comment type="caution">
    <text evidence="1">The sequence shown here is derived from an EMBL/GenBank/DDBJ whole genome shotgun (WGS) entry which is preliminary data.</text>
</comment>
<proteinExistence type="predicted"/>
<evidence type="ECO:0000313" key="1">
    <source>
        <dbReference type="EMBL" id="KKZ61272.1"/>
    </source>
</evidence>